<feature type="chain" id="PRO_5046880212" evidence="7">
    <location>
        <begin position="30"/>
        <end position="580"/>
    </location>
</feature>
<gene>
    <name evidence="9" type="ORF">NEH16_04415</name>
</gene>
<dbReference type="Gene3D" id="3.30.1120.10">
    <property type="match status" value="1"/>
</dbReference>
<name>A0ABY6PMQ3_9ACTN</name>
<evidence type="ECO:0000256" key="5">
    <source>
        <dbReference type="ARBA" id="ARBA00022801"/>
    </source>
</evidence>
<dbReference type="InterPro" id="IPR050738">
    <property type="entry name" value="Sulfatase"/>
</dbReference>
<comment type="cofactor">
    <cofactor evidence="1">
        <name>Ca(2+)</name>
        <dbReference type="ChEBI" id="CHEBI:29108"/>
    </cofactor>
</comment>
<evidence type="ECO:0000256" key="2">
    <source>
        <dbReference type="ARBA" id="ARBA00008779"/>
    </source>
</evidence>
<dbReference type="CDD" id="cd16144">
    <property type="entry name" value="ARS_like"/>
    <property type="match status" value="1"/>
</dbReference>
<dbReference type="InterPro" id="IPR000917">
    <property type="entry name" value="Sulfatase_N"/>
</dbReference>
<feature type="signal peptide" evidence="7">
    <location>
        <begin position="1"/>
        <end position="29"/>
    </location>
</feature>
<evidence type="ECO:0000256" key="6">
    <source>
        <dbReference type="ARBA" id="ARBA00022837"/>
    </source>
</evidence>
<sequence>MPRRNARLIGLLSLPLILTLPTLVAPASAAPARQQPRTGPAAAPTPAPNIVYVLADDFGWTDVSTGRTNAGHPSDYYETPALDRIAREGVAFDNGYTSVNCTPTRAALLTGLYAPRPQNNIYLVGDLNRGGDDTLLKGPAQGRADGATALPNDARTIGERLQDVGYHTGYFGKFHVSRSGADIVTQHGFDENFGGTNAGDPGAYHAVDGHFHTKIGPALDAYAGDYTQEYVDRNIKPYSQGVGSAALDALVGTDKHVTDALADATLDFVDRNKSDRFFAFVGSYAVHTPVGEKQARADLLAKYRAKARGHSTSNPSYGALIEGLDQNVARLVDHLRTTSDPRNPGHVLADNTVLLFSGDNGGVEQFTDNGPLRGQKGELREGGIRVPQIAWSTNPQLVRGNRVDHTPVYVADHTATIAALAGVPAADRGQLDGADLSGRLNGSAPLDRDALYWHLPGYLIEGGRDQRPQSVIRSGKWKLVYSYEDRSWQLYDLANDIGEAHDLAAEQPAVVTDLGTKLIRWLDEVDAPLATLRAGKAPLTFTVTGSTYADDKVVQRRNETVVVRPGEEVPVVLQVPAAAR</sequence>
<evidence type="ECO:0000313" key="9">
    <source>
        <dbReference type="EMBL" id="UZK53482.1"/>
    </source>
</evidence>
<keyword evidence="6" id="KW-0106">Calcium</keyword>
<dbReference type="EMBL" id="CP098740">
    <property type="protein sequence ID" value="UZK53482.1"/>
    <property type="molecule type" value="Genomic_DNA"/>
</dbReference>
<dbReference type="Proteomes" id="UP001164963">
    <property type="component" value="Chromosome"/>
</dbReference>
<organism evidence="9 10">
    <name type="scientific">Streptomyces drozdowiczii</name>
    <dbReference type="NCBI Taxonomy" id="202862"/>
    <lineage>
        <taxon>Bacteria</taxon>
        <taxon>Bacillati</taxon>
        <taxon>Actinomycetota</taxon>
        <taxon>Actinomycetes</taxon>
        <taxon>Kitasatosporales</taxon>
        <taxon>Streptomycetaceae</taxon>
        <taxon>Streptomyces</taxon>
    </lineage>
</organism>
<evidence type="ECO:0000313" key="10">
    <source>
        <dbReference type="Proteomes" id="UP001164963"/>
    </source>
</evidence>
<accession>A0ABY6PMQ3</accession>
<evidence type="ECO:0000256" key="4">
    <source>
        <dbReference type="ARBA" id="ARBA00022729"/>
    </source>
</evidence>
<dbReference type="PANTHER" id="PTHR42693">
    <property type="entry name" value="ARYLSULFATASE FAMILY MEMBER"/>
    <property type="match status" value="1"/>
</dbReference>
<evidence type="ECO:0000256" key="3">
    <source>
        <dbReference type="ARBA" id="ARBA00022723"/>
    </source>
</evidence>
<keyword evidence="5" id="KW-0378">Hydrolase</keyword>
<evidence type="ECO:0000256" key="7">
    <source>
        <dbReference type="SAM" id="SignalP"/>
    </source>
</evidence>
<evidence type="ECO:0000259" key="8">
    <source>
        <dbReference type="Pfam" id="PF00884"/>
    </source>
</evidence>
<evidence type="ECO:0000256" key="1">
    <source>
        <dbReference type="ARBA" id="ARBA00001913"/>
    </source>
</evidence>
<dbReference type="Gene3D" id="3.40.720.10">
    <property type="entry name" value="Alkaline Phosphatase, subunit A"/>
    <property type="match status" value="1"/>
</dbReference>
<keyword evidence="4 7" id="KW-0732">Signal</keyword>
<dbReference type="InterPro" id="IPR017850">
    <property type="entry name" value="Alkaline_phosphatase_core_sf"/>
</dbReference>
<keyword evidence="3" id="KW-0479">Metal-binding</keyword>
<proteinExistence type="inferred from homology"/>
<feature type="domain" description="Sulfatase N-terminal" evidence="8">
    <location>
        <begin position="48"/>
        <end position="423"/>
    </location>
</feature>
<dbReference type="RefSeq" id="WP_265539385.1">
    <property type="nucleotide sequence ID" value="NZ_CP098740.1"/>
</dbReference>
<protein>
    <submittedName>
        <fullName evidence="9">Sulfatase</fullName>
    </submittedName>
</protein>
<reference evidence="9" key="1">
    <citation type="journal article" date="2022" name="Front. Microbiol.">
        <title>Mirubactin C rescues the lethal effect of cell wall biosynthesis mutations in Bacillus subtilis.</title>
        <authorList>
            <person name="Kepplinger B."/>
            <person name="Wen X."/>
            <person name="Tyler A.R."/>
            <person name="Kim B.Y."/>
            <person name="Brown J."/>
            <person name="Banks P."/>
            <person name="Dashti Y."/>
            <person name="Mackenzie E.S."/>
            <person name="Wills C."/>
            <person name="Kawai Y."/>
            <person name="Waldron K.J."/>
            <person name="Allenby N.E.E."/>
            <person name="Wu L.J."/>
            <person name="Hall M.J."/>
            <person name="Errington J."/>
        </authorList>
    </citation>
    <scope>NUCLEOTIDE SEQUENCE</scope>
    <source>
        <strain evidence="9">MDA8-470</strain>
    </source>
</reference>
<dbReference type="SUPFAM" id="SSF53649">
    <property type="entry name" value="Alkaline phosphatase-like"/>
    <property type="match status" value="1"/>
</dbReference>
<comment type="similarity">
    <text evidence="2">Belongs to the sulfatase family.</text>
</comment>
<dbReference type="Pfam" id="PF00884">
    <property type="entry name" value="Sulfatase"/>
    <property type="match status" value="1"/>
</dbReference>
<keyword evidence="10" id="KW-1185">Reference proteome</keyword>
<dbReference type="PANTHER" id="PTHR42693:SF42">
    <property type="entry name" value="ARYLSULFATASE G"/>
    <property type="match status" value="1"/>
</dbReference>